<dbReference type="AlphaFoldDB" id="A0A875S895"/>
<gene>
    <name evidence="1" type="ORF">FOA43_004553</name>
</gene>
<sequence length="677" mass="79165">MSKLDVVTRILYSVDPNAEDFTERLMKSKEWHPNPDQPRHRTGLWLPDKGLRYQDIPEEFLENWNGLQYPRETCDYFLEHIDVVDLAEFKEDDVRNDCTVRAGFVLALLMKEVLGNRADNGREIVNSEAEELDILDDTAEFVKSDLAELFLHKFASIMMEGDTSAARVMMWSQFESRTCAFTDSCLSQLDSLMYSYPVSRNLVEIYKKRRRLVKIKHVCSKGVDAALDCIQDIGRMSSQSDRFIKHLRTGEDLEGEEFASFGKECEAELIKYKAKVTQQLKGKIRTFQLDPKNHPPCEFIRKWDGLSWPQNLVDYFASINSSRGNEDNSTTSLQYWLKQFTSDPELPLDPDPVIEKVDDLLRYEIELSDIFDLKVRKLIRDHWVSSRLYDFMVELSKRLVKEGYPDSKKQIQSSCLNMLLKVKQGSMENKKIIVTLKETFEMILEECKENYNEWLQSFNTSSPGEIHYILDKYQPQKLNERFKNKLDDLSDDDIPDGIEKDIPTDVLYEWKDEESIVAVNDFMDKYRDFFVDAPSPFIGVTSDNFFLKRFEGLSLGGNVTNISEYFDQIDRRVKRIREENEGSDIPENLVTLALFNKLSGCYAHWRGEYASDLNEKKHYKVQPENYFSGIEEYKRRIRDFAAMKFYQGLYDNGLTANIEVQSRRKKRHTKRTKPSPN</sequence>
<organism evidence="1 2">
    <name type="scientific">Eeniella nana</name>
    <name type="common">Yeast</name>
    <name type="synonym">Brettanomyces nanus</name>
    <dbReference type="NCBI Taxonomy" id="13502"/>
    <lineage>
        <taxon>Eukaryota</taxon>
        <taxon>Fungi</taxon>
        <taxon>Dikarya</taxon>
        <taxon>Ascomycota</taxon>
        <taxon>Saccharomycotina</taxon>
        <taxon>Pichiomycetes</taxon>
        <taxon>Pichiales</taxon>
        <taxon>Pichiaceae</taxon>
        <taxon>Brettanomyces</taxon>
    </lineage>
</organism>
<dbReference type="EMBL" id="CP064815">
    <property type="protein sequence ID" value="QPG77148.1"/>
    <property type="molecule type" value="Genomic_DNA"/>
</dbReference>
<dbReference type="RefSeq" id="XP_038780713.1">
    <property type="nucleotide sequence ID" value="XM_038924785.1"/>
</dbReference>
<keyword evidence="2" id="KW-1185">Reference proteome</keyword>
<dbReference type="GeneID" id="62197953"/>
<reference evidence="1" key="1">
    <citation type="submission" date="2020-10" db="EMBL/GenBank/DDBJ databases">
        <authorList>
            <person name="Roach M.J.R."/>
        </authorList>
    </citation>
    <scope>NUCLEOTIDE SEQUENCE</scope>
    <source>
        <strain evidence="1">CBS 1945</strain>
    </source>
</reference>
<evidence type="ECO:0000313" key="1">
    <source>
        <dbReference type="EMBL" id="QPG77148.1"/>
    </source>
</evidence>
<dbReference type="Proteomes" id="UP000662931">
    <property type="component" value="Chromosome 4"/>
</dbReference>
<name>A0A875S895_EENNA</name>
<evidence type="ECO:0000313" key="2">
    <source>
        <dbReference type="Proteomes" id="UP000662931"/>
    </source>
</evidence>
<dbReference type="KEGG" id="bnn:FOA43_004553"/>
<protein>
    <submittedName>
        <fullName evidence="1">Uncharacterized protein</fullName>
    </submittedName>
</protein>
<proteinExistence type="predicted"/>
<accession>A0A875S895</accession>